<evidence type="ECO:0000313" key="2">
    <source>
        <dbReference type="EMBL" id="TLC99811.1"/>
    </source>
</evidence>
<evidence type="ECO:0000313" key="3">
    <source>
        <dbReference type="Proteomes" id="UP000306509"/>
    </source>
</evidence>
<evidence type="ECO:0000256" key="1">
    <source>
        <dbReference type="SAM" id="Phobius"/>
    </source>
</evidence>
<dbReference type="OrthoDB" id="5244042at2"/>
<protein>
    <recommendedName>
        <fullName evidence="4">DUF4446 domain-containing protein</fullName>
    </recommendedName>
</protein>
<keyword evidence="1" id="KW-0472">Membrane</keyword>
<dbReference type="Proteomes" id="UP000306509">
    <property type="component" value="Unassembled WGS sequence"/>
</dbReference>
<accession>A0A4U8Q4R3</accession>
<reference evidence="2 3" key="1">
    <citation type="journal article" date="2019" name="Anaerobe">
        <title>Detection of Robinsoniella peoriensis in multiple bone samples of a trauma patient.</title>
        <authorList>
            <person name="Schrottner P."/>
            <person name="Hartwich K."/>
            <person name="Bunk B."/>
            <person name="Schober I."/>
            <person name="Helbig S."/>
            <person name="Rudolph W.W."/>
            <person name="Gunzer F."/>
        </authorList>
    </citation>
    <scope>NUCLEOTIDE SEQUENCE [LARGE SCALE GENOMIC DNA]</scope>
    <source>
        <strain evidence="2 3">DSM 106044</strain>
    </source>
</reference>
<sequence length="170" mass="19505">MESKIINALGIDPGIILILMMIMIIILFVFQIKNSFKMDRFMKKYKTFMKGKDGISLEKTILHNINDIDMLMESSKNHMEEIKQIKEIQNRTLNKTAIVKYDAFKEVGGKLSFALAMLDKEDNGLVINAIHSREGCYTYIKEIVKGESYIVLGEEEKEALRQAVNAHTEI</sequence>
<name>A0A4U8Q4R3_9FIRM</name>
<dbReference type="RefSeq" id="WP_027295387.1">
    <property type="nucleotide sequence ID" value="NZ_CABMJZ010000087.1"/>
</dbReference>
<organism evidence="2 3">
    <name type="scientific">Robinsoniella peoriensis</name>
    <dbReference type="NCBI Taxonomy" id="180332"/>
    <lineage>
        <taxon>Bacteria</taxon>
        <taxon>Bacillati</taxon>
        <taxon>Bacillota</taxon>
        <taxon>Clostridia</taxon>
        <taxon>Lachnospirales</taxon>
        <taxon>Lachnospiraceae</taxon>
        <taxon>Robinsoniella</taxon>
    </lineage>
</organism>
<comment type="caution">
    <text evidence="2">The sequence shown here is derived from an EMBL/GenBank/DDBJ whole genome shotgun (WGS) entry which is preliminary data.</text>
</comment>
<keyword evidence="1" id="KW-1133">Transmembrane helix</keyword>
<keyword evidence="3" id="KW-1185">Reference proteome</keyword>
<proteinExistence type="predicted"/>
<dbReference type="InterPro" id="IPR027981">
    <property type="entry name" value="DUF4446"/>
</dbReference>
<evidence type="ECO:0008006" key="4">
    <source>
        <dbReference type="Google" id="ProtNLM"/>
    </source>
</evidence>
<dbReference type="Pfam" id="PF14584">
    <property type="entry name" value="DUF4446"/>
    <property type="match status" value="1"/>
</dbReference>
<feature type="transmembrane region" description="Helical" evidence="1">
    <location>
        <begin position="15"/>
        <end position="36"/>
    </location>
</feature>
<dbReference type="EMBL" id="QGQD01000065">
    <property type="protein sequence ID" value="TLC99811.1"/>
    <property type="molecule type" value="Genomic_DNA"/>
</dbReference>
<keyword evidence="1" id="KW-0812">Transmembrane</keyword>
<dbReference type="STRING" id="180332.GCA_000797495_02802"/>
<dbReference type="AlphaFoldDB" id="A0A4U8Q4R3"/>
<gene>
    <name evidence="2" type="ORF">DSM106044_03337</name>
</gene>